<organism evidence="2 3">
    <name type="scientific">Cylindrotheca closterium</name>
    <dbReference type="NCBI Taxonomy" id="2856"/>
    <lineage>
        <taxon>Eukaryota</taxon>
        <taxon>Sar</taxon>
        <taxon>Stramenopiles</taxon>
        <taxon>Ochrophyta</taxon>
        <taxon>Bacillariophyta</taxon>
        <taxon>Bacillariophyceae</taxon>
        <taxon>Bacillariophycidae</taxon>
        <taxon>Bacillariales</taxon>
        <taxon>Bacillariaceae</taxon>
        <taxon>Cylindrotheca</taxon>
    </lineage>
</organism>
<dbReference type="Proteomes" id="UP001295423">
    <property type="component" value="Unassembled WGS sequence"/>
</dbReference>
<proteinExistence type="predicted"/>
<dbReference type="EMBL" id="CAKOGP040002158">
    <property type="protein sequence ID" value="CAJ1963681.1"/>
    <property type="molecule type" value="Genomic_DNA"/>
</dbReference>
<keyword evidence="3" id="KW-1185">Reference proteome</keyword>
<dbReference type="PANTHER" id="PTHR36978:SF4">
    <property type="entry name" value="P-LOOP CONTAINING NUCLEOSIDE TRIPHOSPHATE HYDROLASE PROTEIN"/>
    <property type="match status" value="1"/>
</dbReference>
<dbReference type="SUPFAM" id="SSF52540">
    <property type="entry name" value="P-loop containing nucleoside triphosphate hydrolases"/>
    <property type="match status" value="1"/>
</dbReference>
<dbReference type="PANTHER" id="PTHR36978">
    <property type="entry name" value="P-LOOP CONTAINING NUCLEOTIDE TRIPHOSPHATE HYDROLASE"/>
    <property type="match status" value="1"/>
</dbReference>
<name>A0AAD2G8I7_9STRA</name>
<dbReference type="AlphaFoldDB" id="A0AAD2G8I7"/>
<accession>A0AAD2G8I7</accession>
<dbReference type="InterPro" id="IPR027417">
    <property type="entry name" value="P-loop_NTPase"/>
</dbReference>
<evidence type="ECO:0000256" key="1">
    <source>
        <dbReference type="SAM" id="Phobius"/>
    </source>
</evidence>
<evidence type="ECO:0000313" key="2">
    <source>
        <dbReference type="EMBL" id="CAJ1963681.1"/>
    </source>
</evidence>
<protein>
    <submittedName>
        <fullName evidence="2">Uncharacterized protein</fullName>
    </submittedName>
</protein>
<evidence type="ECO:0000313" key="3">
    <source>
        <dbReference type="Proteomes" id="UP001295423"/>
    </source>
</evidence>
<comment type="caution">
    <text evidence="2">The sequence shown here is derived from an EMBL/GenBank/DDBJ whole genome shotgun (WGS) entry which is preliminary data.</text>
</comment>
<sequence length="373" mass="43082">MTKLMELGSTLRWKPGSWQEFVWDVCIGLVTGAGHFLYFLRNWFIERPLTYVLGMDHNIFQTNQKLRKGEGKLKVVGVGFGRTGTYSLTLALDELEYPTLHTQHLYENEDIFRMWMNNVFQPSLDSGHATVGQPDFDIIAQHGYQATMDFPTALYYEQILKEYPDCKFILTTRQDSETWFRSWEGLAKSITSAANVGGSLVSAVKQYTIYLRWLYAMVNEDDSYLTSPEPRDDQNHYVAIRSYERHNARVKQIIPPNQLLEYNVKDEWKPLCEFLNVPVDKCPNKPFPKTNSARSVQIQSISSYVFPLLIVSWISMKFFRKATGKTVVEWVRVQTDLVHHRLQKTMLSYKSCTPGKDLEEDGDGIAAAVYKHS</sequence>
<dbReference type="Pfam" id="PF17784">
    <property type="entry name" value="Sulfotransfer_4"/>
    <property type="match status" value="1"/>
</dbReference>
<keyword evidence="1" id="KW-1133">Transmembrane helix</keyword>
<dbReference type="Gene3D" id="3.40.50.300">
    <property type="entry name" value="P-loop containing nucleotide triphosphate hydrolases"/>
    <property type="match status" value="1"/>
</dbReference>
<dbReference type="InterPro" id="IPR040632">
    <property type="entry name" value="Sulfotransfer_4"/>
</dbReference>
<keyword evidence="1" id="KW-0812">Transmembrane</keyword>
<feature type="transmembrane region" description="Helical" evidence="1">
    <location>
        <begin position="21"/>
        <end position="40"/>
    </location>
</feature>
<keyword evidence="1" id="KW-0472">Membrane</keyword>
<gene>
    <name evidence="2" type="ORF">CYCCA115_LOCUS20273</name>
</gene>
<reference evidence="2" key="1">
    <citation type="submission" date="2023-08" db="EMBL/GenBank/DDBJ databases">
        <authorList>
            <person name="Audoor S."/>
            <person name="Bilcke G."/>
        </authorList>
    </citation>
    <scope>NUCLEOTIDE SEQUENCE</scope>
</reference>